<dbReference type="SMART" id="SM00185">
    <property type="entry name" value="ARM"/>
    <property type="match status" value="8"/>
</dbReference>
<dbReference type="InterPro" id="IPR011989">
    <property type="entry name" value="ARM-like"/>
</dbReference>
<dbReference type="PROSITE" id="PS50176">
    <property type="entry name" value="ARM_REPEAT"/>
    <property type="match status" value="3"/>
</dbReference>
<proteinExistence type="predicted"/>
<dbReference type="Pfam" id="PF04564">
    <property type="entry name" value="U-box"/>
    <property type="match status" value="1"/>
</dbReference>
<evidence type="ECO:0000256" key="6">
    <source>
        <dbReference type="SAM" id="Coils"/>
    </source>
</evidence>
<keyword evidence="4" id="KW-0808">Transferase</keyword>
<gene>
    <name evidence="8" type="ORF">KP509_09G008100</name>
</gene>
<dbReference type="OMA" id="EQFRETH"/>
<dbReference type="InterPro" id="IPR016024">
    <property type="entry name" value="ARM-type_fold"/>
</dbReference>
<dbReference type="GO" id="GO:0007166">
    <property type="term" value="P:cell surface receptor signaling pathway"/>
    <property type="evidence" value="ECO:0007669"/>
    <property type="project" value="InterPro"/>
</dbReference>
<dbReference type="InterPro" id="IPR000225">
    <property type="entry name" value="Armadillo"/>
</dbReference>
<dbReference type="InterPro" id="IPR003613">
    <property type="entry name" value="Ubox_domain"/>
</dbReference>
<dbReference type="SMART" id="SM00504">
    <property type="entry name" value="Ubox"/>
    <property type="match status" value="1"/>
</dbReference>
<comment type="pathway">
    <text evidence="2">Protein modification; protein ubiquitination.</text>
</comment>
<organism evidence="8 9">
    <name type="scientific">Ceratopteris richardii</name>
    <name type="common">Triangle waterfern</name>
    <dbReference type="NCBI Taxonomy" id="49495"/>
    <lineage>
        <taxon>Eukaryota</taxon>
        <taxon>Viridiplantae</taxon>
        <taxon>Streptophyta</taxon>
        <taxon>Embryophyta</taxon>
        <taxon>Tracheophyta</taxon>
        <taxon>Polypodiopsida</taxon>
        <taxon>Polypodiidae</taxon>
        <taxon>Polypodiales</taxon>
        <taxon>Pteridineae</taxon>
        <taxon>Pteridaceae</taxon>
        <taxon>Parkerioideae</taxon>
        <taxon>Ceratopteris</taxon>
    </lineage>
</organism>
<feature type="coiled-coil region" evidence="6">
    <location>
        <begin position="195"/>
        <end position="222"/>
    </location>
</feature>
<dbReference type="AlphaFoldDB" id="A0A8T2U4D1"/>
<dbReference type="Gene3D" id="1.25.10.10">
    <property type="entry name" value="Leucine-rich Repeat Variant"/>
    <property type="match status" value="4"/>
</dbReference>
<accession>A0A8T2U4D1</accession>
<dbReference type="EC" id="2.3.2.27" evidence="3"/>
<dbReference type="PANTHER" id="PTHR45958:SF5">
    <property type="entry name" value="RING-TYPE E3 UBIQUITIN TRANSFERASE"/>
    <property type="match status" value="1"/>
</dbReference>
<dbReference type="SUPFAM" id="SSF48371">
    <property type="entry name" value="ARM repeat"/>
    <property type="match status" value="2"/>
</dbReference>
<evidence type="ECO:0000313" key="9">
    <source>
        <dbReference type="Proteomes" id="UP000825935"/>
    </source>
</evidence>
<dbReference type="OrthoDB" id="7537227at2759"/>
<keyword evidence="9" id="KW-1185">Reference proteome</keyword>
<dbReference type="InterPro" id="IPR013083">
    <property type="entry name" value="Znf_RING/FYVE/PHD"/>
</dbReference>
<dbReference type="GO" id="GO:0061630">
    <property type="term" value="F:ubiquitin protein ligase activity"/>
    <property type="evidence" value="ECO:0007669"/>
    <property type="project" value="UniProtKB-EC"/>
</dbReference>
<comment type="catalytic activity">
    <reaction evidence="1">
        <text>S-ubiquitinyl-[E2 ubiquitin-conjugating enzyme]-L-cysteine + [acceptor protein]-L-lysine = [E2 ubiquitin-conjugating enzyme]-L-cysteine + N(6)-ubiquitinyl-[acceptor protein]-L-lysine.</text>
        <dbReference type="EC" id="2.3.2.27"/>
    </reaction>
</comment>
<evidence type="ECO:0000256" key="4">
    <source>
        <dbReference type="ARBA" id="ARBA00022679"/>
    </source>
</evidence>
<name>A0A8T2U4D1_CERRI</name>
<dbReference type="Proteomes" id="UP000825935">
    <property type="component" value="Chromosome 9"/>
</dbReference>
<dbReference type="SUPFAM" id="SSF57850">
    <property type="entry name" value="RING/U-box"/>
    <property type="match status" value="1"/>
</dbReference>
<comment type="caution">
    <text evidence="8">The sequence shown here is derived from an EMBL/GenBank/DDBJ whole genome shotgun (WGS) entry which is preliminary data.</text>
</comment>
<dbReference type="InterPro" id="IPR052608">
    <property type="entry name" value="U-box_domain_protein"/>
</dbReference>
<keyword evidence="6" id="KW-0175">Coiled coil</keyword>
<dbReference type="Pfam" id="PF00514">
    <property type="entry name" value="Arm"/>
    <property type="match status" value="2"/>
</dbReference>
<dbReference type="PROSITE" id="PS51698">
    <property type="entry name" value="U_BOX"/>
    <property type="match status" value="1"/>
</dbReference>
<dbReference type="InterPro" id="IPR036537">
    <property type="entry name" value="Adaptor_Cbl_N_dom_sf"/>
</dbReference>
<dbReference type="InterPro" id="IPR045210">
    <property type="entry name" value="RING-Ubox_PUB"/>
</dbReference>
<feature type="repeat" description="ARM" evidence="5">
    <location>
        <begin position="535"/>
        <end position="577"/>
    </location>
</feature>
<reference evidence="8" key="1">
    <citation type="submission" date="2021-08" db="EMBL/GenBank/DDBJ databases">
        <title>WGS assembly of Ceratopteris richardii.</title>
        <authorList>
            <person name="Marchant D.B."/>
            <person name="Chen G."/>
            <person name="Jenkins J."/>
            <person name="Shu S."/>
            <person name="Leebens-Mack J."/>
            <person name="Grimwood J."/>
            <person name="Schmutz J."/>
            <person name="Soltis P."/>
            <person name="Soltis D."/>
            <person name="Chen Z.-H."/>
        </authorList>
    </citation>
    <scope>NUCLEOTIDE SEQUENCE</scope>
    <source>
        <strain evidence="8">Whitten #5841</strain>
        <tissue evidence="8">Leaf</tissue>
    </source>
</reference>
<evidence type="ECO:0000256" key="2">
    <source>
        <dbReference type="ARBA" id="ARBA00004906"/>
    </source>
</evidence>
<feature type="domain" description="U-box" evidence="7">
    <location>
        <begin position="251"/>
        <end position="325"/>
    </location>
</feature>
<dbReference type="PANTHER" id="PTHR45958">
    <property type="entry name" value="RING-TYPE E3 UBIQUITIN TRANSFERASE"/>
    <property type="match status" value="1"/>
</dbReference>
<sequence>MSRDGGGNALLAPISEVLSRLLAQILTTTLATKDVVIEQSNFNVLSRFLERIAPILKELQEKNVRDKPSVRTAIESLEHEIRSANELISECTNKSRVYLLYSCKDIVRRLQGITHEIGRCLSRIPMATLDITLDMRDTTVELCKLMQNVGFKTAAAQEEIIAKLDAGIRDGQSNRDHAREVLHEIAQAVGISDTSTSWKREFEKLKEEKEEAILRKSQAEAFQLEQILNFLSQAEAHHLESKKQQILPGPQPLQAFYCPMTHEVMDDPVEIASGLTVERKAIEEWFRTGHRTCPITNAELTSLEIHPNTALCSCIRDWRNRMVHSQIIDARSKLKTGSDEDKITALKDLHRLSEGAAICSVWIQEEGLVPVISTLLSNMNKHQHLRQTALATLNSLATNNRAIKQEEISHIGAMQNIVRSLARDVKEGRQAVSLLLELSKEPSICERIGKVQGCILLLVTMLNCGNSDASEDAKKLLQNLASNNQNVVQMAEANYFKPLVHLLLKGPEMTKVLMATALAKMALTEQSKAAIAREGAIPPLVKLMSAGKLEAKTAALGVLQSLSTHPDNRDLMIDAGVIPPLLQLLFSVTSVFMNLKELAAETLANLATVSSMEARLLESNETICQLLSLLNLVGPVNQGHLLRALNGMASPMTLSSVRARLREASAIQLLLPFCEANDADVRVNALKILHSLSQDWVAEDFADHFGLTYIKALVKLLASSSNDEKVAAAGILSNLPLNDFRITEMLKTVDAIPALIKLMNAENLKHCGRMHRDQLMETSARTLRRFTLPTDEKLQHMTAERNAIPLLVQVLTVGSSLAKREAAMVLSQLSVNSKRLSSPIRRKQGLLWCFSPRVQEGCRIHMGYCSVKSSFCLLEAGAVAPLVQALEETETHEAALGALATLIKDDTCDVACEIIAEAGGLKALVSLLTAGTPDTKSQVTWMLEKFFRMEKYRTEFGNSAQMPLIDLAQRAANNDTRSMAAKCLAHLNILHNQSVYF</sequence>
<evidence type="ECO:0000313" key="8">
    <source>
        <dbReference type="EMBL" id="KAH7428603.1"/>
    </source>
</evidence>
<dbReference type="GO" id="GO:0016567">
    <property type="term" value="P:protein ubiquitination"/>
    <property type="evidence" value="ECO:0007669"/>
    <property type="project" value="InterPro"/>
</dbReference>
<feature type="repeat" description="ARM" evidence="5">
    <location>
        <begin position="576"/>
        <end position="607"/>
    </location>
</feature>
<evidence type="ECO:0000256" key="5">
    <source>
        <dbReference type="PROSITE-ProRule" id="PRU00259"/>
    </source>
</evidence>
<evidence type="ECO:0000256" key="3">
    <source>
        <dbReference type="ARBA" id="ARBA00012483"/>
    </source>
</evidence>
<dbReference type="Gene3D" id="3.30.40.10">
    <property type="entry name" value="Zinc/RING finger domain, C3HC4 (zinc finger)"/>
    <property type="match status" value="1"/>
</dbReference>
<dbReference type="Gene3D" id="1.20.930.20">
    <property type="entry name" value="Adaptor protein Cbl, N-terminal domain"/>
    <property type="match status" value="1"/>
</dbReference>
<evidence type="ECO:0000256" key="1">
    <source>
        <dbReference type="ARBA" id="ARBA00000900"/>
    </source>
</evidence>
<dbReference type="CDD" id="cd16664">
    <property type="entry name" value="RING-Ubox_PUB"/>
    <property type="match status" value="1"/>
</dbReference>
<evidence type="ECO:0000259" key="7">
    <source>
        <dbReference type="PROSITE" id="PS51698"/>
    </source>
</evidence>
<feature type="repeat" description="ARM" evidence="5">
    <location>
        <begin position="367"/>
        <end position="400"/>
    </location>
</feature>
<dbReference type="EMBL" id="CM035414">
    <property type="protein sequence ID" value="KAH7428603.1"/>
    <property type="molecule type" value="Genomic_DNA"/>
</dbReference>
<protein>
    <recommendedName>
        <fullName evidence="3">RING-type E3 ubiquitin transferase</fullName>
        <ecNumber evidence="3">2.3.2.27</ecNumber>
    </recommendedName>
</protein>